<dbReference type="AlphaFoldDB" id="A0AAV3V0I0"/>
<dbReference type="Pfam" id="PF02706">
    <property type="entry name" value="Wzz"/>
    <property type="match status" value="1"/>
</dbReference>
<dbReference type="RefSeq" id="WP_007988555.1">
    <property type="nucleotide sequence ID" value="NZ_BAEM01000033.1"/>
</dbReference>
<comment type="subcellular location">
    <subcellularLocation>
        <location evidence="1">Cell membrane</location>
        <topology evidence="1">Multi-pass membrane protein</topology>
    </subcellularLocation>
</comment>
<sequence>MTYTKSNTPEKDKVQYVAISPDMFQAQNNDDEIDLRELWNVIWRGKWLIIAITTIFAVASVFYALSLPNIYRSEALLAPADSDQQGGLSGLSGQLGGLASLAGVNLGGGKTDKTALAIEILKSREFFAKFAEKHQILPDLVAAKGWDPVSNKTIYDEDIYSSKKGEWIRNVKPPKRPKPSMQEAKIYFDKAFKINKSIDTGMISIEVMHYSPSVAKQWVDWSIEDINLVMKKRDEDEARKSISYLESQLSKTNIVEQKALLYQLVEEQAKTLMFAEVRKEYIFKTIDKALVTEEKVSPNRAIIVSIVVIFAGILASVILLVRNYIKFK</sequence>
<evidence type="ECO:0000256" key="2">
    <source>
        <dbReference type="ARBA" id="ARBA00022475"/>
    </source>
</evidence>
<feature type="domain" description="Polysaccharide chain length determinant N-terminal" evidence="7">
    <location>
        <begin position="31"/>
        <end position="133"/>
    </location>
</feature>
<organism evidence="8 9">
    <name type="scientific">Paraglaciecola chathamensis S18K6</name>
    <dbReference type="NCBI Taxonomy" id="1127672"/>
    <lineage>
        <taxon>Bacteria</taxon>
        <taxon>Pseudomonadati</taxon>
        <taxon>Pseudomonadota</taxon>
        <taxon>Gammaproteobacteria</taxon>
        <taxon>Alteromonadales</taxon>
        <taxon>Alteromonadaceae</taxon>
        <taxon>Paraglaciecola</taxon>
    </lineage>
</organism>
<comment type="caution">
    <text evidence="8">The sequence shown here is derived from an EMBL/GenBank/DDBJ whole genome shotgun (WGS) entry which is preliminary data.</text>
</comment>
<name>A0AAV3V0I0_9ALTE</name>
<protein>
    <submittedName>
        <fullName evidence="8">Lipopolysaccharide biosynthesis protein</fullName>
    </submittedName>
</protein>
<dbReference type="GO" id="GO:0004713">
    <property type="term" value="F:protein tyrosine kinase activity"/>
    <property type="evidence" value="ECO:0007669"/>
    <property type="project" value="TreeGrafter"/>
</dbReference>
<evidence type="ECO:0000256" key="4">
    <source>
        <dbReference type="ARBA" id="ARBA00022989"/>
    </source>
</evidence>
<keyword evidence="3 6" id="KW-0812">Transmembrane</keyword>
<keyword evidence="2" id="KW-1003">Cell membrane</keyword>
<evidence type="ECO:0000259" key="7">
    <source>
        <dbReference type="Pfam" id="PF02706"/>
    </source>
</evidence>
<dbReference type="InterPro" id="IPR050445">
    <property type="entry name" value="Bact_polysacc_biosynth/exp"/>
</dbReference>
<dbReference type="PANTHER" id="PTHR32309:SF13">
    <property type="entry name" value="FERRIC ENTEROBACTIN TRANSPORT PROTEIN FEPE"/>
    <property type="match status" value="1"/>
</dbReference>
<evidence type="ECO:0000313" key="9">
    <source>
        <dbReference type="Proteomes" id="UP000006320"/>
    </source>
</evidence>
<dbReference type="Proteomes" id="UP000006320">
    <property type="component" value="Unassembled WGS sequence"/>
</dbReference>
<dbReference type="GO" id="GO:0005886">
    <property type="term" value="C:plasma membrane"/>
    <property type="evidence" value="ECO:0007669"/>
    <property type="project" value="UniProtKB-SubCell"/>
</dbReference>
<evidence type="ECO:0000256" key="3">
    <source>
        <dbReference type="ARBA" id="ARBA00022692"/>
    </source>
</evidence>
<evidence type="ECO:0000313" key="8">
    <source>
        <dbReference type="EMBL" id="GAC10537.1"/>
    </source>
</evidence>
<reference evidence="8 9" key="1">
    <citation type="journal article" date="2017" name="Antonie Van Leeuwenhoek">
        <title>Rhizobium rhizosphaerae sp. nov., a novel species isolated from rice rhizosphere.</title>
        <authorList>
            <person name="Zhao J.J."/>
            <person name="Zhang J."/>
            <person name="Zhang R.J."/>
            <person name="Zhang C.W."/>
            <person name="Yin H.Q."/>
            <person name="Zhang X.X."/>
        </authorList>
    </citation>
    <scope>NUCLEOTIDE SEQUENCE [LARGE SCALE GENOMIC DNA]</scope>
    <source>
        <strain evidence="8 9">S18K6</strain>
    </source>
</reference>
<dbReference type="PANTHER" id="PTHR32309">
    <property type="entry name" value="TYROSINE-PROTEIN KINASE"/>
    <property type="match status" value="1"/>
</dbReference>
<evidence type="ECO:0000256" key="5">
    <source>
        <dbReference type="ARBA" id="ARBA00023136"/>
    </source>
</evidence>
<accession>A0AAV3V0I0</accession>
<feature type="transmembrane region" description="Helical" evidence="6">
    <location>
        <begin position="301"/>
        <end position="321"/>
    </location>
</feature>
<dbReference type="InterPro" id="IPR003856">
    <property type="entry name" value="LPS_length_determ_N"/>
</dbReference>
<keyword evidence="4 6" id="KW-1133">Transmembrane helix</keyword>
<proteinExistence type="predicted"/>
<dbReference type="EMBL" id="BAEM01000033">
    <property type="protein sequence ID" value="GAC10537.1"/>
    <property type="molecule type" value="Genomic_DNA"/>
</dbReference>
<evidence type="ECO:0000256" key="6">
    <source>
        <dbReference type="SAM" id="Phobius"/>
    </source>
</evidence>
<keyword evidence="5 6" id="KW-0472">Membrane</keyword>
<gene>
    <name evidence="8" type="ORF">GCHA_2590</name>
</gene>
<feature type="transmembrane region" description="Helical" evidence="6">
    <location>
        <begin position="47"/>
        <end position="65"/>
    </location>
</feature>
<evidence type="ECO:0000256" key="1">
    <source>
        <dbReference type="ARBA" id="ARBA00004651"/>
    </source>
</evidence>